<dbReference type="Pfam" id="PF00339">
    <property type="entry name" value="Arrestin_N"/>
    <property type="match status" value="1"/>
</dbReference>
<dbReference type="Proteomes" id="UP001153737">
    <property type="component" value="Chromosome 4"/>
</dbReference>
<feature type="region of interest" description="Disordered" evidence="3">
    <location>
        <begin position="349"/>
        <end position="445"/>
    </location>
</feature>
<dbReference type="GO" id="GO:0005737">
    <property type="term" value="C:cytoplasm"/>
    <property type="evidence" value="ECO:0007669"/>
    <property type="project" value="TreeGrafter"/>
</dbReference>
<comment type="similarity">
    <text evidence="1">Belongs to the arrestin family.</text>
</comment>
<evidence type="ECO:0000313" key="5">
    <source>
        <dbReference type="EMBL" id="CAG9821143.1"/>
    </source>
</evidence>
<keyword evidence="6" id="KW-1185">Reference proteome</keyword>
<evidence type="ECO:0000256" key="2">
    <source>
        <dbReference type="ARBA" id="ARBA00022606"/>
    </source>
</evidence>
<dbReference type="PANTHER" id="PTHR11188">
    <property type="entry name" value="ARRESTIN DOMAIN CONTAINING PROTEIN"/>
    <property type="match status" value="1"/>
</dbReference>
<reference evidence="5" key="1">
    <citation type="submission" date="2022-01" db="EMBL/GenBank/DDBJ databases">
        <authorList>
            <person name="King R."/>
        </authorList>
    </citation>
    <scope>NUCLEOTIDE SEQUENCE</scope>
</reference>
<feature type="compositionally biased region" description="Low complexity" evidence="3">
    <location>
        <begin position="378"/>
        <end position="391"/>
    </location>
</feature>
<gene>
    <name evidence="5" type="ORF">PHAECO_LOCUS8673</name>
</gene>
<dbReference type="InterPro" id="IPR011022">
    <property type="entry name" value="Arrestin_C-like"/>
</dbReference>
<dbReference type="SMART" id="SM01017">
    <property type="entry name" value="Arrestin_C"/>
    <property type="match status" value="1"/>
</dbReference>
<organism evidence="5 6">
    <name type="scientific">Phaedon cochleariae</name>
    <name type="common">Mustard beetle</name>
    <dbReference type="NCBI Taxonomy" id="80249"/>
    <lineage>
        <taxon>Eukaryota</taxon>
        <taxon>Metazoa</taxon>
        <taxon>Ecdysozoa</taxon>
        <taxon>Arthropoda</taxon>
        <taxon>Hexapoda</taxon>
        <taxon>Insecta</taxon>
        <taxon>Pterygota</taxon>
        <taxon>Neoptera</taxon>
        <taxon>Endopterygota</taxon>
        <taxon>Coleoptera</taxon>
        <taxon>Polyphaga</taxon>
        <taxon>Cucujiformia</taxon>
        <taxon>Chrysomeloidea</taxon>
        <taxon>Chrysomelidae</taxon>
        <taxon>Chrysomelinae</taxon>
        <taxon>Chrysomelini</taxon>
        <taxon>Phaedon</taxon>
    </lineage>
</organism>
<dbReference type="InterPro" id="IPR014752">
    <property type="entry name" value="Arrestin-like_C"/>
</dbReference>
<name>A0A9N9X1A5_PHACE</name>
<accession>A0A9N9X1A5</accession>
<dbReference type="Gene3D" id="2.60.40.640">
    <property type="match status" value="2"/>
</dbReference>
<proteinExistence type="inferred from homology"/>
<reference evidence="5" key="2">
    <citation type="submission" date="2022-10" db="EMBL/GenBank/DDBJ databases">
        <authorList>
            <consortium name="ENA_rothamsted_submissions"/>
            <consortium name="culmorum"/>
            <person name="King R."/>
        </authorList>
    </citation>
    <scope>NUCLEOTIDE SEQUENCE</scope>
</reference>
<dbReference type="InterPro" id="IPR014756">
    <property type="entry name" value="Ig_E-set"/>
</dbReference>
<dbReference type="PANTHER" id="PTHR11188:SF176">
    <property type="entry name" value="ARRESTIN DOMAIN-CONTAINING PROTEIN 1"/>
    <property type="match status" value="1"/>
</dbReference>
<dbReference type="EMBL" id="OU896710">
    <property type="protein sequence ID" value="CAG9821143.1"/>
    <property type="molecule type" value="Genomic_DNA"/>
</dbReference>
<dbReference type="OrthoDB" id="2333384at2759"/>
<dbReference type="InterPro" id="IPR011021">
    <property type="entry name" value="Arrestin-like_N"/>
</dbReference>
<evidence type="ECO:0000256" key="1">
    <source>
        <dbReference type="ARBA" id="ARBA00005298"/>
    </source>
</evidence>
<dbReference type="Pfam" id="PF02752">
    <property type="entry name" value="Arrestin_C"/>
    <property type="match status" value="1"/>
</dbReference>
<dbReference type="GO" id="GO:0015031">
    <property type="term" value="P:protein transport"/>
    <property type="evidence" value="ECO:0007669"/>
    <property type="project" value="TreeGrafter"/>
</dbReference>
<feature type="compositionally biased region" description="Low complexity" evidence="3">
    <location>
        <begin position="352"/>
        <end position="371"/>
    </location>
</feature>
<evidence type="ECO:0000259" key="4">
    <source>
        <dbReference type="SMART" id="SM01017"/>
    </source>
</evidence>
<keyword evidence="2" id="KW-0716">Sensory transduction</keyword>
<protein>
    <recommendedName>
        <fullName evidence="4">Arrestin C-terminal-like domain-containing protein</fullName>
    </recommendedName>
</protein>
<evidence type="ECO:0000256" key="3">
    <source>
        <dbReference type="SAM" id="MobiDB-lite"/>
    </source>
</evidence>
<dbReference type="SUPFAM" id="SSF81296">
    <property type="entry name" value="E set domains"/>
    <property type="match status" value="2"/>
</dbReference>
<sequence>MTSCKIVLNNFNGYYYPGNTISGQVVCTFNSSNDFRAIKVRLRGKEHTSWWERESYYDSYSKQTIYRNVNYTGDNTIISFDSTLVGKSTLSCGRYEYPFTFTLPRDLPTTYNGNYGHIRYYVKANIDIPFAFDYRDEISFTLVSLIDFNEIIHHLQLNPVNYEDEKNLCCCCCAGDPITMNVQLQKEAFVLGELAKIKVDFTNMSNTTLDGLELRMNMTIESKATSPKSNNKRDTEMVAFISDTGLGAHGQKIYDFDLLIPMSTVLPNFTRSALFEQWCVISVEAVIPGCHSNMQIDTSIILGHIPIGGQSNSLLSNIPGGGAPPHPLGPRGFTTATVKSDIGFKVPGSSGGSFSSLSGKRAPVSGPVPVHGIPPGPFASAPADQSAPSAPNKAEMAEGGDGAITDGEDSSEPPPPTYHDALIGPPSPYPPKLLGGQNRPSAPSL</sequence>
<dbReference type="InterPro" id="IPR050357">
    <property type="entry name" value="Arrestin_domain-protein"/>
</dbReference>
<feature type="domain" description="Arrestin C-terminal-like" evidence="4">
    <location>
        <begin position="174"/>
        <end position="307"/>
    </location>
</feature>
<evidence type="ECO:0000313" key="6">
    <source>
        <dbReference type="Proteomes" id="UP001153737"/>
    </source>
</evidence>
<dbReference type="AlphaFoldDB" id="A0A9N9X1A5"/>